<dbReference type="GO" id="GO:0004427">
    <property type="term" value="F:inorganic diphosphate phosphatase activity"/>
    <property type="evidence" value="ECO:0007669"/>
    <property type="project" value="UniProtKB-UniRule"/>
</dbReference>
<feature type="transmembrane region" description="Helical" evidence="9">
    <location>
        <begin position="151"/>
        <end position="176"/>
    </location>
</feature>
<feature type="transmembrane region" description="Helical" evidence="9">
    <location>
        <begin position="796"/>
        <end position="815"/>
    </location>
</feature>
<reference evidence="12 14" key="1">
    <citation type="submission" date="2023-10" db="EMBL/GenBank/DDBJ databases">
        <title>Whole Genome based description of the genera Actinobaculum and Actinotignum reveals a complex phylogenetic relationship within the species included in the genus Actinotignum.</title>
        <authorList>
            <person name="Jensen C.S."/>
            <person name="Dargis R."/>
            <person name="Kemp M."/>
            <person name="Christensen J.J."/>
        </authorList>
    </citation>
    <scope>NUCLEOTIDE SEQUENCE</scope>
    <source>
        <strain evidence="13 14">SLA_B089</strain>
        <strain evidence="12">SLA_B245</strain>
    </source>
</reference>
<feature type="transmembrane region" description="Helical" evidence="9">
    <location>
        <begin position="772"/>
        <end position="790"/>
    </location>
</feature>
<evidence type="ECO:0000256" key="9">
    <source>
        <dbReference type="HAMAP-Rule" id="MF_01129"/>
    </source>
</evidence>
<comment type="function">
    <text evidence="9">Proton pump that utilizes the energy of pyrophosphate hydrolysis as the driving force for proton movement across the membrane. Generates a proton motive force.</text>
</comment>
<proteinExistence type="inferred from homology"/>
<sequence>MGRCFSVSTHKNTSRPRRRLALLGALALAPVALGSCAASASAPAGAATVHGGEANIVLPDLSGVSAVGGVSGRLLLLIGVGVCVLGLCFGLITYMNLRKLPVHRAMAEVADLIYETCKAYLVKQGRFLLVLWAFITAVIVVYYKFLVGFTWGKLAIVVAFSLLGMGGSYAVAWFGIRVNTLANARTAFASLRGRPLPLHQVPLRSGMSIGMVLISLELLMMLVILLFLPADVAGACFIGFAIGESLGASALRIAGGIFTKIADIGSDLMKIVFKIDEDDPRNPGVIADCVGDNAGDSVGPSADGFETYGVTGVALVTFIVLAVHDPALQATLLVWVFTVRVAMIIASALAYGLNARLAATRYASATTLNFEKPLSSLVWLTSIFCIACVYGISWLVLGGNDGALWLALATIVTCGTLAGALIPELVKVFTSTTSRHVREVVKSSRQGGASLNILSGVVAGNFSAFWLGITIVGLMAGAFVIADATLGEFMLAPAVFAFGLVAFGFLGMGPVTIAVDSYGPVTDNAQSVYELSRIEALPNIDADIRSSFGFAPQWDRAKLMLEENDGAGNTFKATAKPVLIGTAVVGATTMIFSIIIGLTGGLTSGIEMLSLMHAPFLLGIISGGAVIFWFSGASMQAVTTGAYRAVEFIKESIHLDKNAERASHDDSRRVVEICTQYAQQGMLTIFLAVFFATLSFAFIEPYFFIGYLISIAIFGLYQAIYMANAGGAWDNAKKIVEVDLHAKGTALHDATIVGDTVGDPFKDTSSVALNPIIKFTTLFGLLAVELAVSLNAQNLTAVVTGLAVCFGALALVFIYRSFYSMRIQASTEDPLLDEPEPESSRESSPESSPVSEPALEPHSRFDTGSEPEKGVLA</sequence>
<keyword evidence="7 9" id="KW-0406">Ion transport</keyword>
<dbReference type="Pfam" id="PF03030">
    <property type="entry name" value="H_PPase"/>
    <property type="match status" value="1"/>
</dbReference>
<keyword evidence="14" id="KW-1185">Reference proteome</keyword>
<organism evidence="12 15">
    <name type="scientific">Actinotignum timonense</name>
    <dbReference type="NCBI Taxonomy" id="1870995"/>
    <lineage>
        <taxon>Bacteria</taxon>
        <taxon>Bacillati</taxon>
        <taxon>Actinomycetota</taxon>
        <taxon>Actinomycetes</taxon>
        <taxon>Actinomycetales</taxon>
        <taxon>Actinomycetaceae</taxon>
        <taxon>Actinotignum</taxon>
    </lineage>
</organism>
<feature type="signal peptide" evidence="11">
    <location>
        <begin position="1"/>
        <end position="40"/>
    </location>
</feature>
<dbReference type="Proteomes" id="UP001288320">
    <property type="component" value="Unassembled WGS sequence"/>
</dbReference>
<feature type="transmembrane region" description="Helical" evidence="9">
    <location>
        <begin position="451"/>
        <end position="482"/>
    </location>
</feature>
<evidence type="ECO:0000256" key="5">
    <source>
        <dbReference type="ARBA" id="ARBA00022967"/>
    </source>
</evidence>
<feature type="transmembrane region" description="Helical" evidence="9">
    <location>
        <begin position="494"/>
        <end position="515"/>
    </location>
</feature>
<evidence type="ECO:0000256" key="10">
    <source>
        <dbReference type="SAM" id="MobiDB-lite"/>
    </source>
</evidence>
<feature type="transmembrane region" description="Helical" evidence="9">
    <location>
        <begin position="374"/>
        <end position="397"/>
    </location>
</feature>
<feature type="transmembrane region" description="Helical" evidence="9">
    <location>
        <begin position="127"/>
        <end position="145"/>
    </location>
</feature>
<dbReference type="GeneID" id="92813701"/>
<comment type="cofactor">
    <cofactor evidence="9">
        <name>Mg(2+)</name>
        <dbReference type="ChEBI" id="CHEBI:18420"/>
    </cofactor>
</comment>
<protein>
    <recommendedName>
        <fullName evidence="9">K(+)-insensitive pyrophosphate-energized proton pump</fullName>
        <ecNumber evidence="9">7.1.3.1</ecNumber>
    </recommendedName>
    <alternativeName>
        <fullName evidence="9">Membrane-bound proton-translocating pyrophosphatase</fullName>
    </alternativeName>
    <alternativeName>
        <fullName evidence="9">Pyrophosphate-energized inorganic pyrophosphatase</fullName>
        <shortName evidence="9">H(+)-PPase</shortName>
    </alternativeName>
</protein>
<evidence type="ECO:0000256" key="6">
    <source>
        <dbReference type="ARBA" id="ARBA00022989"/>
    </source>
</evidence>
<dbReference type="AlphaFoldDB" id="A0AAW9HKY1"/>
<dbReference type="InterPro" id="IPR004131">
    <property type="entry name" value="PPase-energised_H-pump"/>
</dbReference>
<feature type="transmembrane region" description="Helical" evidence="9">
    <location>
        <begin position="206"/>
        <end position="226"/>
    </location>
</feature>
<dbReference type="PANTHER" id="PTHR31998">
    <property type="entry name" value="K(+)-INSENSITIVE PYROPHOSPHATE-ENERGIZED PROTON PUMP"/>
    <property type="match status" value="1"/>
</dbReference>
<keyword evidence="4 9" id="KW-0460">Magnesium</keyword>
<keyword evidence="5 9" id="KW-1278">Translocase</keyword>
<evidence type="ECO:0000256" key="4">
    <source>
        <dbReference type="ARBA" id="ARBA00022842"/>
    </source>
</evidence>
<evidence type="ECO:0000313" key="14">
    <source>
        <dbReference type="Proteomes" id="UP001284901"/>
    </source>
</evidence>
<feature type="transmembrane region" description="Helical" evidence="9">
    <location>
        <begin position="403"/>
        <end position="430"/>
    </location>
</feature>
<comment type="subcellular location">
    <subcellularLocation>
        <location evidence="9">Cell membrane</location>
        <topology evidence="9">Multi-pass membrane protein</topology>
    </subcellularLocation>
    <subcellularLocation>
        <location evidence="1">Endomembrane system</location>
        <topology evidence="1">Multi-pass membrane protein</topology>
    </subcellularLocation>
</comment>
<feature type="transmembrane region" description="Helical" evidence="9">
    <location>
        <begin position="677"/>
        <end position="698"/>
    </location>
</feature>
<evidence type="ECO:0000256" key="3">
    <source>
        <dbReference type="ARBA" id="ARBA00022692"/>
    </source>
</evidence>
<comment type="subunit">
    <text evidence="9">Homodimer.</text>
</comment>
<keyword evidence="9" id="KW-0375">Hydrogen ion transport</keyword>
<dbReference type="GO" id="GO:0000287">
    <property type="term" value="F:magnesium ion binding"/>
    <property type="evidence" value="ECO:0007669"/>
    <property type="project" value="UniProtKB-UniRule"/>
</dbReference>
<comment type="caution">
    <text evidence="12">The sequence shown here is derived from an EMBL/GenBank/DDBJ whole genome shotgun (WGS) entry which is preliminary data.</text>
</comment>
<keyword evidence="3 9" id="KW-0812">Transmembrane</keyword>
<evidence type="ECO:0000313" key="15">
    <source>
        <dbReference type="Proteomes" id="UP001288320"/>
    </source>
</evidence>
<name>A0AAW9HKY1_9ACTO</name>
<feature type="transmembrane region" description="Helical" evidence="9">
    <location>
        <begin position="704"/>
        <end position="724"/>
    </location>
</feature>
<comment type="caution">
    <text evidence="9">Lacks conserved residue(s) required for the propagation of feature annotation.</text>
</comment>
<comment type="similarity">
    <text evidence="9">Belongs to the H(+)-translocating pyrophosphatase (TC 3.A.10) family. K(+)-insensitive subfamily.</text>
</comment>
<feature type="chain" id="PRO_5043903275" description="K(+)-insensitive pyrophosphate-energized proton pump" evidence="11">
    <location>
        <begin position="41"/>
        <end position="873"/>
    </location>
</feature>
<gene>
    <name evidence="9" type="primary">hppA</name>
    <name evidence="12" type="ORF">R6G74_05135</name>
    <name evidence="13" type="ORF">R6P33_04840</name>
</gene>
<dbReference type="EMBL" id="JAWNFY010000011">
    <property type="protein sequence ID" value="MDY5146349.1"/>
    <property type="molecule type" value="Genomic_DNA"/>
</dbReference>
<keyword evidence="9" id="KW-1003">Cell membrane</keyword>
<keyword evidence="8 9" id="KW-0472">Membrane</keyword>
<dbReference type="PIRSF" id="PIRSF001265">
    <property type="entry name" value="H+-PPase"/>
    <property type="match status" value="1"/>
</dbReference>
<feature type="site" description="Determinant of potassium independence" evidence="9">
    <location>
        <position position="572"/>
    </location>
</feature>
<feature type="region of interest" description="Disordered" evidence="10">
    <location>
        <begin position="829"/>
        <end position="873"/>
    </location>
</feature>
<feature type="transmembrane region" description="Helical" evidence="9">
    <location>
        <begin position="578"/>
        <end position="599"/>
    </location>
</feature>
<dbReference type="NCBIfam" id="NF001950">
    <property type="entry name" value="PRK00733.1-1"/>
    <property type="match status" value="1"/>
</dbReference>
<dbReference type="RefSeq" id="WP_244899297.1">
    <property type="nucleotide sequence ID" value="NZ_CAUPFC010000011.1"/>
</dbReference>
<keyword evidence="2 9" id="KW-0813">Transport</keyword>
<comment type="catalytic activity">
    <reaction evidence="9">
        <text>diphosphate + H2O + H(+)(in) = 2 phosphate + 2 H(+)(out)</text>
        <dbReference type="Rhea" id="RHEA:13973"/>
        <dbReference type="ChEBI" id="CHEBI:15377"/>
        <dbReference type="ChEBI" id="CHEBI:15378"/>
        <dbReference type="ChEBI" id="CHEBI:33019"/>
        <dbReference type="ChEBI" id="CHEBI:43474"/>
        <dbReference type="EC" id="7.1.3.1"/>
    </reaction>
</comment>
<dbReference type="Proteomes" id="UP001284901">
    <property type="component" value="Unassembled WGS sequence"/>
</dbReference>
<accession>A0AAW9HKY1</accession>
<keyword evidence="6 9" id="KW-1133">Transmembrane helix</keyword>
<keyword evidence="11" id="KW-0732">Signal</keyword>
<feature type="transmembrane region" description="Helical" evidence="9">
    <location>
        <begin position="232"/>
        <end position="251"/>
    </location>
</feature>
<feature type="transmembrane region" description="Helical" evidence="9">
    <location>
        <begin position="305"/>
        <end position="324"/>
    </location>
</feature>
<evidence type="ECO:0000256" key="1">
    <source>
        <dbReference type="ARBA" id="ARBA00004127"/>
    </source>
</evidence>
<evidence type="ECO:0000313" key="13">
    <source>
        <dbReference type="EMBL" id="MDY5146349.1"/>
    </source>
</evidence>
<dbReference type="HAMAP" id="MF_01129">
    <property type="entry name" value="PPase_energized_pump"/>
    <property type="match status" value="1"/>
</dbReference>
<dbReference type="GO" id="GO:0009678">
    <property type="term" value="F:diphosphate hydrolysis-driven proton transmembrane transporter activity"/>
    <property type="evidence" value="ECO:0007669"/>
    <property type="project" value="UniProtKB-UniRule"/>
</dbReference>
<dbReference type="EC" id="7.1.3.1" evidence="9"/>
<keyword evidence="12" id="KW-0378">Hydrolase</keyword>
<evidence type="ECO:0000256" key="11">
    <source>
        <dbReference type="SAM" id="SignalP"/>
    </source>
</evidence>
<evidence type="ECO:0000256" key="7">
    <source>
        <dbReference type="ARBA" id="ARBA00023065"/>
    </source>
</evidence>
<feature type="compositionally biased region" description="Low complexity" evidence="10">
    <location>
        <begin position="845"/>
        <end position="854"/>
    </location>
</feature>
<evidence type="ECO:0000313" key="12">
    <source>
        <dbReference type="EMBL" id="MDY5140696.1"/>
    </source>
</evidence>
<dbReference type="EMBL" id="JAWNFV010000009">
    <property type="protein sequence ID" value="MDY5140696.1"/>
    <property type="molecule type" value="Genomic_DNA"/>
</dbReference>
<feature type="transmembrane region" description="Helical" evidence="9">
    <location>
        <begin position="611"/>
        <end position="630"/>
    </location>
</feature>
<dbReference type="GO" id="GO:0012505">
    <property type="term" value="C:endomembrane system"/>
    <property type="evidence" value="ECO:0007669"/>
    <property type="project" value="UniProtKB-SubCell"/>
</dbReference>
<evidence type="ECO:0000256" key="2">
    <source>
        <dbReference type="ARBA" id="ARBA00022448"/>
    </source>
</evidence>
<feature type="transmembrane region" description="Helical" evidence="9">
    <location>
        <begin position="75"/>
        <end position="97"/>
    </location>
</feature>
<dbReference type="GO" id="GO:0005886">
    <property type="term" value="C:plasma membrane"/>
    <property type="evidence" value="ECO:0007669"/>
    <property type="project" value="UniProtKB-SubCell"/>
</dbReference>
<evidence type="ECO:0000256" key="8">
    <source>
        <dbReference type="ARBA" id="ARBA00023136"/>
    </source>
</evidence>
<feature type="compositionally biased region" description="Basic and acidic residues" evidence="10">
    <location>
        <begin position="855"/>
        <end position="873"/>
    </location>
</feature>
<feature type="transmembrane region" description="Helical" evidence="9">
    <location>
        <begin position="330"/>
        <end position="353"/>
    </location>
</feature>